<dbReference type="Gene3D" id="2.60.120.380">
    <property type="match status" value="4"/>
</dbReference>
<sequence length="493" mass="53090">MCLLISQRNGLLLTLALVLFLALASAVRADETPVPILATACPPSIPFGELFDCSLEAAGEVDRYTFTATTNDSYIIRIVRTSGTFEPSIVVRNPNGVAVCERYTFGNKIELDCTATSSGAYSFEVQSSGTNRSTIGGYQVYMQRLNGVGNATPLSIGSFTQGSLAAPIESKTYSFTAAQNDLIRLRLFPTAGTIHPRMRVYNAAGVEQCAVYRVSTSLATIETCAITAAGTYSLLVDDNTTSRTGAYDLHFQRLNNPGNATPLTLGSVTTGNLERVAAMNVYRFDAEANDQVILRLIKEAGAFLPQMTLFDRAGVSICSTYSLRALARIEPCAIPATGQYSLLIEDQRLENTGAYRLHLQRRNNPGNPTAIAFGQSRQSSIASIADFGTFSFEGVAGGQVRLTMLRTNGSFWAQVSVYDPAGLELCTGRSFNPGVEDVTLNCTLKTTGQHTIITEDRNNTGVGDYTLTLACLSGSCSPAAPRNERVYLPLVRR</sequence>
<evidence type="ECO:0000256" key="1">
    <source>
        <dbReference type="SAM" id="SignalP"/>
    </source>
</evidence>
<comment type="caution">
    <text evidence="2">The sequence shown here is derived from an EMBL/GenBank/DDBJ whole genome shotgun (WGS) entry which is preliminary data.</text>
</comment>
<keyword evidence="1" id="KW-0732">Signal</keyword>
<keyword evidence="3" id="KW-1185">Reference proteome</keyword>
<reference evidence="2 3" key="1">
    <citation type="submission" date="2021-03" db="EMBL/GenBank/DDBJ databases">
        <authorList>
            <person name="Grouzdev D.S."/>
        </authorList>
    </citation>
    <scope>NUCLEOTIDE SEQUENCE [LARGE SCALE GENOMIC DNA]</scope>
    <source>
        <strain evidence="2 3">M50-1</strain>
    </source>
</reference>
<gene>
    <name evidence="2" type="ORF">EYB53_020580</name>
</gene>
<feature type="signal peptide" evidence="1">
    <location>
        <begin position="1"/>
        <end position="29"/>
    </location>
</feature>
<protein>
    <submittedName>
        <fullName evidence="2">PPC domain-containing protein</fullName>
    </submittedName>
</protein>
<feature type="chain" id="PRO_5046543679" evidence="1">
    <location>
        <begin position="30"/>
        <end position="493"/>
    </location>
</feature>
<organism evidence="2 3">
    <name type="scientific">Candidatus Chloroploca mongolica</name>
    <dbReference type="NCBI Taxonomy" id="2528176"/>
    <lineage>
        <taxon>Bacteria</taxon>
        <taxon>Bacillati</taxon>
        <taxon>Chloroflexota</taxon>
        <taxon>Chloroflexia</taxon>
        <taxon>Chloroflexales</taxon>
        <taxon>Chloroflexineae</taxon>
        <taxon>Oscillochloridaceae</taxon>
        <taxon>Candidatus Chloroploca</taxon>
    </lineage>
</organism>
<accession>A0ABS4DFB7</accession>
<name>A0ABS4DFB7_9CHLR</name>
<evidence type="ECO:0000313" key="2">
    <source>
        <dbReference type="EMBL" id="MBP1468121.1"/>
    </source>
</evidence>
<proteinExistence type="predicted"/>
<dbReference type="EMBL" id="SIJK02000056">
    <property type="protein sequence ID" value="MBP1468121.1"/>
    <property type="molecule type" value="Genomic_DNA"/>
</dbReference>
<dbReference type="Proteomes" id="UP001193081">
    <property type="component" value="Unassembled WGS sequence"/>
</dbReference>
<dbReference type="RefSeq" id="WP_135480554.1">
    <property type="nucleotide sequence ID" value="NZ_SIJK02000056.1"/>
</dbReference>
<evidence type="ECO:0000313" key="3">
    <source>
        <dbReference type="Proteomes" id="UP001193081"/>
    </source>
</evidence>